<dbReference type="EMBL" id="JACHEO010000002">
    <property type="protein sequence ID" value="MBB5347115.1"/>
    <property type="molecule type" value="Genomic_DNA"/>
</dbReference>
<dbReference type="RefSeq" id="WP_183348575.1">
    <property type="nucleotide sequence ID" value="NZ_JACHEO010000002.1"/>
</dbReference>
<reference evidence="2 3" key="1">
    <citation type="submission" date="2020-08" db="EMBL/GenBank/DDBJ databases">
        <title>Genomic Encyclopedia of Type Strains, Phase IV (KMG-IV): sequencing the most valuable type-strain genomes for metagenomic binning, comparative biology and taxonomic classification.</title>
        <authorList>
            <person name="Goeker M."/>
        </authorList>
    </citation>
    <scope>NUCLEOTIDE SEQUENCE [LARGE SCALE GENOMIC DNA]</scope>
    <source>
        <strain evidence="2 3">DSM 28570</strain>
    </source>
</reference>
<dbReference type="Pfam" id="PF07603">
    <property type="entry name" value="Lcl_C"/>
    <property type="match status" value="1"/>
</dbReference>
<protein>
    <recommendedName>
        <fullName evidence="1">Lcl C-terminal domain-containing protein</fullName>
    </recommendedName>
</protein>
<dbReference type="Proteomes" id="UP000539642">
    <property type="component" value="Unassembled WGS sequence"/>
</dbReference>
<dbReference type="InterPro" id="IPR011460">
    <property type="entry name" value="Lcl_C"/>
</dbReference>
<proteinExistence type="predicted"/>
<dbReference type="AlphaFoldDB" id="A0A840UNA6"/>
<evidence type="ECO:0000313" key="2">
    <source>
        <dbReference type="EMBL" id="MBB5347115.1"/>
    </source>
</evidence>
<keyword evidence="3" id="KW-1185">Reference proteome</keyword>
<gene>
    <name evidence="2" type="ORF">HNQ81_000825</name>
</gene>
<sequence>MGTFHRLQFGQRTISSIDWEMSPDLSFGTYESWGGRERVRNNKEFVYYFFIDNWGEEPKLCLMERAVKHARIIAEIKAPAELVRRCVEGQGLSSRFEKSYAINDQVRQWLVENVLEGGDGSLIVPVEEKVDIEDMGPALPSRSAVDRLQDMIMLPAVALDIRDEEAAAIVRRWNFYDADLNGRGRFDNLLVDGDDGRIAIDLRTSLMWQRQGFDIASYRMIQKSVDEANEQGLAGFHDWRLPTLEEAMSLMEPQRNDKGLHLHPCFSREQPFIFVAARRKPSGHWFVDYKQGRCFWSSATIPGGFGRLVRSLD</sequence>
<evidence type="ECO:0000313" key="3">
    <source>
        <dbReference type="Proteomes" id="UP000539642"/>
    </source>
</evidence>
<name>A0A840UNA6_9BACT</name>
<evidence type="ECO:0000259" key="1">
    <source>
        <dbReference type="Pfam" id="PF07603"/>
    </source>
</evidence>
<organism evidence="2 3">
    <name type="scientific">Desulfoprunum benzoelyticum</name>
    <dbReference type="NCBI Taxonomy" id="1506996"/>
    <lineage>
        <taxon>Bacteria</taxon>
        <taxon>Pseudomonadati</taxon>
        <taxon>Thermodesulfobacteriota</taxon>
        <taxon>Desulfobulbia</taxon>
        <taxon>Desulfobulbales</taxon>
        <taxon>Desulfobulbaceae</taxon>
        <taxon>Desulfoprunum</taxon>
    </lineage>
</organism>
<dbReference type="InterPro" id="IPR059223">
    <property type="entry name" value="DVU0772-like"/>
</dbReference>
<dbReference type="NCBIfam" id="NF045682">
    <property type="entry name" value="DVU0772_fam"/>
    <property type="match status" value="1"/>
</dbReference>
<comment type="caution">
    <text evidence="2">The sequence shown here is derived from an EMBL/GenBank/DDBJ whole genome shotgun (WGS) entry which is preliminary data.</text>
</comment>
<accession>A0A840UNA6</accession>
<feature type="domain" description="Lcl C-terminal" evidence="1">
    <location>
        <begin position="200"/>
        <end position="310"/>
    </location>
</feature>